<reference evidence="2" key="1">
    <citation type="journal article" date="2019" name="bioRxiv">
        <title>The Genome of the Zebra Mussel, Dreissena polymorpha: A Resource for Invasive Species Research.</title>
        <authorList>
            <person name="McCartney M.A."/>
            <person name="Auch B."/>
            <person name="Kono T."/>
            <person name="Mallez S."/>
            <person name="Zhang Y."/>
            <person name="Obille A."/>
            <person name="Becker A."/>
            <person name="Abrahante J.E."/>
            <person name="Garbe J."/>
            <person name="Badalamenti J.P."/>
            <person name="Herman A."/>
            <person name="Mangelson H."/>
            <person name="Liachko I."/>
            <person name="Sullivan S."/>
            <person name="Sone E.D."/>
            <person name="Koren S."/>
            <person name="Silverstein K.A.T."/>
            <person name="Beckman K.B."/>
            <person name="Gohl D.M."/>
        </authorList>
    </citation>
    <scope>NUCLEOTIDE SEQUENCE</scope>
    <source>
        <strain evidence="2">Duluth1</strain>
        <tissue evidence="2">Whole animal</tissue>
    </source>
</reference>
<keyword evidence="3" id="KW-1185">Reference proteome</keyword>
<dbReference type="Proteomes" id="UP000828390">
    <property type="component" value="Unassembled WGS sequence"/>
</dbReference>
<comment type="caution">
    <text evidence="2">The sequence shown here is derived from an EMBL/GenBank/DDBJ whole genome shotgun (WGS) entry which is preliminary data.</text>
</comment>
<organism evidence="2 3">
    <name type="scientific">Dreissena polymorpha</name>
    <name type="common">Zebra mussel</name>
    <name type="synonym">Mytilus polymorpha</name>
    <dbReference type="NCBI Taxonomy" id="45954"/>
    <lineage>
        <taxon>Eukaryota</taxon>
        <taxon>Metazoa</taxon>
        <taxon>Spiralia</taxon>
        <taxon>Lophotrochozoa</taxon>
        <taxon>Mollusca</taxon>
        <taxon>Bivalvia</taxon>
        <taxon>Autobranchia</taxon>
        <taxon>Heteroconchia</taxon>
        <taxon>Euheterodonta</taxon>
        <taxon>Imparidentia</taxon>
        <taxon>Neoheterodontei</taxon>
        <taxon>Myida</taxon>
        <taxon>Dreissenoidea</taxon>
        <taxon>Dreissenidae</taxon>
        <taxon>Dreissena</taxon>
    </lineage>
</organism>
<keyword evidence="1" id="KW-0812">Transmembrane</keyword>
<dbReference type="AlphaFoldDB" id="A0A9D4RGI2"/>
<evidence type="ECO:0000256" key="1">
    <source>
        <dbReference type="SAM" id="Phobius"/>
    </source>
</evidence>
<evidence type="ECO:0000313" key="2">
    <source>
        <dbReference type="EMBL" id="KAH3865440.1"/>
    </source>
</evidence>
<proteinExistence type="predicted"/>
<keyword evidence="1" id="KW-0472">Membrane</keyword>
<feature type="transmembrane region" description="Helical" evidence="1">
    <location>
        <begin position="56"/>
        <end position="80"/>
    </location>
</feature>
<reference evidence="2" key="2">
    <citation type="submission" date="2020-11" db="EMBL/GenBank/DDBJ databases">
        <authorList>
            <person name="McCartney M.A."/>
            <person name="Auch B."/>
            <person name="Kono T."/>
            <person name="Mallez S."/>
            <person name="Becker A."/>
            <person name="Gohl D.M."/>
            <person name="Silverstein K.A.T."/>
            <person name="Koren S."/>
            <person name="Bechman K.B."/>
            <person name="Herman A."/>
            <person name="Abrahante J.E."/>
            <person name="Garbe J."/>
        </authorList>
    </citation>
    <scope>NUCLEOTIDE SEQUENCE</scope>
    <source>
        <strain evidence="2">Duluth1</strain>
        <tissue evidence="2">Whole animal</tissue>
    </source>
</reference>
<protein>
    <submittedName>
        <fullName evidence="2">Uncharacterized protein</fullName>
    </submittedName>
</protein>
<sequence>MERHTGRLKLERKAGCSSRSIAFRSPVSLNNIDMSDICENPGYVQALLPSWLTVRIWITAALYSYLVVSGLFSTLVWYFMGWIFLGTSDLSGIATGYTTHMLSGTGIEPASPK</sequence>
<dbReference type="EMBL" id="JAIWYP010000002">
    <property type="protein sequence ID" value="KAH3865440.1"/>
    <property type="molecule type" value="Genomic_DNA"/>
</dbReference>
<gene>
    <name evidence="2" type="ORF">DPMN_028479</name>
</gene>
<keyword evidence="1" id="KW-1133">Transmembrane helix</keyword>
<evidence type="ECO:0000313" key="3">
    <source>
        <dbReference type="Proteomes" id="UP000828390"/>
    </source>
</evidence>
<name>A0A9D4RGI2_DREPO</name>
<accession>A0A9D4RGI2</accession>